<organism evidence="2 3">
    <name type="scientific">Rotaria magnacalcarata</name>
    <dbReference type="NCBI Taxonomy" id="392030"/>
    <lineage>
        <taxon>Eukaryota</taxon>
        <taxon>Metazoa</taxon>
        <taxon>Spiralia</taxon>
        <taxon>Gnathifera</taxon>
        <taxon>Rotifera</taxon>
        <taxon>Eurotatoria</taxon>
        <taxon>Bdelloidea</taxon>
        <taxon>Philodinida</taxon>
        <taxon>Philodinidae</taxon>
        <taxon>Rotaria</taxon>
    </lineage>
</organism>
<evidence type="ECO:0000313" key="3">
    <source>
        <dbReference type="Proteomes" id="UP000676336"/>
    </source>
</evidence>
<comment type="caution">
    <text evidence="2">The sequence shown here is derived from an EMBL/GenBank/DDBJ whole genome shotgun (WGS) entry which is preliminary data.</text>
</comment>
<sequence>MKTASSVSLTKQQGIHPSPSFVINHLSRRDDEIDMMQDMSAPHLISKPSSHDIALDELDETNTAVVTPSAK</sequence>
<evidence type="ECO:0000256" key="1">
    <source>
        <dbReference type="SAM" id="MobiDB-lite"/>
    </source>
</evidence>
<dbReference type="Proteomes" id="UP000676336">
    <property type="component" value="Unassembled WGS sequence"/>
</dbReference>
<feature type="compositionally biased region" description="Polar residues" evidence="1">
    <location>
        <begin position="1"/>
        <end position="15"/>
    </location>
</feature>
<accession>A0A8S2UU07</accession>
<proteinExistence type="predicted"/>
<feature type="non-terminal residue" evidence="2">
    <location>
        <position position="1"/>
    </location>
</feature>
<evidence type="ECO:0000313" key="2">
    <source>
        <dbReference type="EMBL" id="CAF4355912.1"/>
    </source>
</evidence>
<dbReference type="AlphaFoldDB" id="A0A8S2UU07"/>
<feature type="region of interest" description="Disordered" evidence="1">
    <location>
        <begin position="1"/>
        <end position="21"/>
    </location>
</feature>
<name>A0A8S2UU07_9BILA</name>
<reference evidence="2" key="1">
    <citation type="submission" date="2021-02" db="EMBL/GenBank/DDBJ databases">
        <authorList>
            <person name="Nowell W R."/>
        </authorList>
    </citation>
    <scope>NUCLEOTIDE SEQUENCE</scope>
</reference>
<protein>
    <submittedName>
        <fullName evidence="2">Uncharacterized protein</fullName>
    </submittedName>
</protein>
<gene>
    <name evidence="2" type="ORF">SMN809_LOCUS28465</name>
</gene>
<dbReference type="EMBL" id="CAJOBI010047666">
    <property type="protein sequence ID" value="CAF4355912.1"/>
    <property type="molecule type" value="Genomic_DNA"/>
</dbReference>